<dbReference type="SUPFAM" id="SSF51735">
    <property type="entry name" value="NAD(P)-binding Rossmann-fold domains"/>
    <property type="match status" value="1"/>
</dbReference>
<dbReference type="Pfam" id="PF13561">
    <property type="entry name" value="adh_short_C2"/>
    <property type="match status" value="1"/>
</dbReference>
<sequence>MANLAQSLASIKIPDLNGKAVLITGASTGIGAALARAFAAQGMKVGIHYNASREPAEKLAEEIRATGTVVHLVQGDVSKEGETERVVGETAKTFGHLDGLINNAGGMLGRKPTAEYTDEHYAKVMDLNARSVLAATRAAHPWLKKQGGFIINTTSIAARNGGGNGAILYAASKGFVSTITRGHAKEFVGDRIRVNAVAPGVIATPFHERYTNDEQMEMQRKTIPMGFVGTSEDCVGAYLFLASPTLSGYITGQIIEVNGGQLMP</sequence>
<dbReference type="PRINTS" id="PR00081">
    <property type="entry name" value="GDHRDH"/>
</dbReference>
<evidence type="ECO:0000256" key="1">
    <source>
        <dbReference type="ARBA" id="ARBA00006484"/>
    </source>
</evidence>
<dbReference type="InterPro" id="IPR036291">
    <property type="entry name" value="NAD(P)-bd_dom_sf"/>
</dbReference>
<keyword evidence="2" id="KW-0560">Oxidoreductase</keyword>
<dbReference type="Proteomes" id="UP000031368">
    <property type="component" value="Plasmid pRgalR602c"/>
</dbReference>
<proteinExistence type="inferred from homology"/>
<comment type="similarity">
    <text evidence="1">Belongs to the short-chain dehydrogenases/reductases (SDR) family.</text>
</comment>
<accession>A0A0B4XE65</accession>
<gene>
    <name evidence="4" type="ORF">RGR602_PC00889</name>
</gene>
<dbReference type="GO" id="GO:0016491">
    <property type="term" value="F:oxidoreductase activity"/>
    <property type="evidence" value="ECO:0007669"/>
    <property type="project" value="UniProtKB-KW"/>
</dbReference>
<dbReference type="PANTHER" id="PTHR43639:SF1">
    <property type="entry name" value="SHORT-CHAIN DEHYDROGENASE_REDUCTASE FAMILY PROTEIN"/>
    <property type="match status" value="1"/>
</dbReference>
<dbReference type="SMART" id="SM00822">
    <property type="entry name" value="PKS_KR"/>
    <property type="match status" value="1"/>
</dbReference>
<dbReference type="CDD" id="cd05233">
    <property type="entry name" value="SDR_c"/>
    <property type="match status" value="1"/>
</dbReference>
<protein>
    <submittedName>
        <fullName evidence="4">Short-chain dehydrogenase/reductase SDR family protein</fullName>
    </submittedName>
</protein>
<dbReference type="FunFam" id="3.40.50.720:FF:000084">
    <property type="entry name" value="Short-chain dehydrogenase reductase"/>
    <property type="match status" value="1"/>
</dbReference>
<dbReference type="RefSeq" id="WP_040115216.1">
    <property type="nucleotide sequence ID" value="NZ_CP006880.1"/>
</dbReference>
<dbReference type="HOGENOM" id="CLU_010194_1_3_5"/>
<dbReference type="Gene3D" id="3.40.50.720">
    <property type="entry name" value="NAD(P)-binding Rossmann-like Domain"/>
    <property type="match status" value="1"/>
</dbReference>
<dbReference type="PRINTS" id="PR00080">
    <property type="entry name" value="SDRFAMILY"/>
</dbReference>
<reference evidence="4 5" key="1">
    <citation type="submission" date="2013-11" db="EMBL/GenBank/DDBJ databases">
        <title>Complete genome sequence of Rhizobium gallicum bv. gallicum R602.</title>
        <authorList>
            <person name="Bustos P."/>
            <person name="Santamaria R.I."/>
            <person name="Lozano L."/>
            <person name="Acosta J.L."/>
            <person name="Ormeno-Orrillo E."/>
            <person name="Rogel M.A."/>
            <person name="Romero D."/>
            <person name="Cevallos M.A."/>
            <person name="Martinez-Romero E."/>
            <person name="Gonzalez V."/>
        </authorList>
    </citation>
    <scope>NUCLEOTIDE SEQUENCE [LARGE SCALE GENOMIC DNA]</scope>
    <source>
        <strain evidence="4 5">R602</strain>
        <plasmid evidence="4 5">pRgalR602c</plasmid>
    </source>
</reference>
<evidence type="ECO:0000259" key="3">
    <source>
        <dbReference type="SMART" id="SM00822"/>
    </source>
</evidence>
<dbReference type="InterPro" id="IPR057326">
    <property type="entry name" value="KR_dom"/>
</dbReference>
<name>A0A0B4XE65_9HYPH</name>
<organism evidence="4 5">
    <name type="scientific">Rhizobium gallicum bv. gallicum R602sp</name>
    <dbReference type="NCBI Taxonomy" id="1041138"/>
    <lineage>
        <taxon>Bacteria</taxon>
        <taxon>Pseudomonadati</taxon>
        <taxon>Pseudomonadota</taxon>
        <taxon>Alphaproteobacteria</taxon>
        <taxon>Hyphomicrobiales</taxon>
        <taxon>Rhizobiaceae</taxon>
        <taxon>Rhizobium/Agrobacterium group</taxon>
        <taxon>Rhizobium</taxon>
    </lineage>
</organism>
<evidence type="ECO:0000313" key="4">
    <source>
        <dbReference type="EMBL" id="AJD44923.1"/>
    </source>
</evidence>
<dbReference type="EMBL" id="CP006880">
    <property type="protein sequence ID" value="AJD44923.1"/>
    <property type="molecule type" value="Genomic_DNA"/>
</dbReference>
<keyword evidence="4" id="KW-0614">Plasmid</keyword>
<keyword evidence="5" id="KW-1185">Reference proteome</keyword>
<feature type="domain" description="Ketoreductase" evidence="3">
    <location>
        <begin position="19"/>
        <end position="195"/>
    </location>
</feature>
<dbReference type="InterPro" id="IPR020904">
    <property type="entry name" value="Sc_DH/Rdtase_CS"/>
</dbReference>
<dbReference type="PROSITE" id="PS00061">
    <property type="entry name" value="ADH_SHORT"/>
    <property type="match status" value="1"/>
</dbReference>
<dbReference type="InterPro" id="IPR002347">
    <property type="entry name" value="SDR_fam"/>
</dbReference>
<evidence type="ECO:0000256" key="2">
    <source>
        <dbReference type="ARBA" id="ARBA00023002"/>
    </source>
</evidence>
<evidence type="ECO:0000313" key="5">
    <source>
        <dbReference type="Proteomes" id="UP000031368"/>
    </source>
</evidence>
<dbReference type="AlphaFoldDB" id="A0A0B4XE65"/>
<geneLocation type="plasmid" evidence="4 5">
    <name>pRgalR602c</name>
</geneLocation>
<dbReference type="KEGG" id="rga:RGR602_PC00889"/>
<dbReference type="PANTHER" id="PTHR43639">
    <property type="entry name" value="OXIDOREDUCTASE, SHORT-CHAIN DEHYDROGENASE/REDUCTASE FAMILY (AFU_ORTHOLOGUE AFUA_5G02870)"/>
    <property type="match status" value="1"/>
</dbReference>